<dbReference type="SUPFAM" id="SSF51110">
    <property type="entry name" value="alpha-D-mannose-specific plant lectins"/>
    <property type="match status" value="1"/>
</dbReference>
<feature type="signal peptide" evidence="4">
    <location>
        <begin position="1"/>
        <end position="25"/>
    </location>
</feature>
<evidence type="ECO:0000313" key="6">
    <source>
        <dbReference type="EMBL" id="KAK7835653.1"/>
    </source>
</evidence>
<dbReference type="PROSITE" id="PS50927">
    <property type="entry name" value="BULB_LECTIN"/>
    <property type="match status" value="1"/>
</dbReference>
<evidence type="ECO:0000256" key="2">
    <source>
        <dbReference type="ARBA" id="ARBA00023157"/>
    </source>
</evidence>
<keyword evidence="2" id="KW-1015">Disulfide bond</keyword>
<evidence type="ECO:0000256" key="3">
    <source>
        <dbReference type="ARBA" id="ARBA00023180"/>
    </source>
</evidence>
<sequence length="137" mass="14877">MALQLYLQSSLLLFWSVKFHDGSFARVILVSKLSDDYYSTCGCGFFCNQTCNSHLFAIFSLSYDNDDNISKSEGPKVVRSANPENPAGIIATLQLTSEKGLVLKDANGTTLWSTNLSSKSVAALNLTDTCNLDHALG</sequence>
<evidence type="ECO:0000313" key="7">
    <source>
        <dbReference type="Proteomes" id="UP000237347"/>
    </source>
</evidence>
<feature type="chain" id="PRO_5043362377" description="Bulb-type lectin domain-containing protein" evidence="4">
    <location>
        <begin position="26"/>
        <end position="137"/>
    </location>
</feature>
<keyword evidence="7" id="KW-1185">Reference proteome</keyword>
<keyword evidence="3" id="KW-0325">Glycoprotein</keyword>
<evidence type="ECO:0000256" key="1">
    <source>
        <dbReference type="ARBA" id="ARBA00022729"/>
    </source>
</evidence>
<dbReference type="InterPro" id="IPR036426">
    <property type="entry name" value="Bulb-type_lectin_dom_sf"/>
</dbReference>
<proteinExistence type="predicted"/>
<dbReference type="Proteomes" id="UP000237347">
    <property type="component" value="Unassembled WGS sequence"/>
</dbReference>
<comment type="caution">
    <text evidence="6">The sequence shown here is derived from an EMBL/GenBank/DDBJ whole genome shotgun (WGS) entry which is preliminary data.</text>
</comment>
<dbReference type="Gene3D" id="2.90.10.10">
    <property type="entry name" value="Bulb-type lectin domain"/>
    <property type="match status" value="1"/>
</dbReference>
<dbReference type="EMBL" id="PKMF04000367">
    <property type="protein sequence ID" value="KAK7835653.1"/>
    <property type="molecule type" value="Genomic_DNA"/>
</dbReference>
<gene>
    <name evidence="6" type="ORF">CFP56_023295</name>
</gene>
<dbReference type="InterPro" id="IPR001480">
    <property type="entry name" value="Bulb-type_lectin_dom"/>
</dbReference>
<protein>
    <recommendedName>
        <fullName evidence="5">Bulb-type lectin domain-containing protein</fullName>
    </recommendedName>
</protein>
<evidence type="ECO:0000259" key="5">
    <source>
        <dbReference type="PROSITE" id="PS50927"/>
    </source>
</evidence>
<keyword evidence="1 4" id="KW-0732">Signal</keyword>
<organism evidence="6 7">
    <name type="scientific">Quercus suber</name>
    <name type="common">Cork oak</name>
    <dbReference type="NCBI Taxonomy" id="58331"/>
    <lineage>
        <taxon>Eukaryota</taxon>
        <taxon>Viridiplantae</taxon>
        <taxon>Streptophyta</taxon>
        <taxon>Embryophyta</taxon>
        <taxon>Tracheophyta</taxon>
        <taxon>Spermatophyta</taxon>
        <taxon>Magnoliopsida</taxon>
        <taxon>eudicotyledons</taxon>
        <taxon>Gunneridae</taxon>
        <taxon>Pentapetalae</taxon>
        <taxon>rosids</taxon>
        <taxon>fabids</taxon>
        <taxon>Fagales</taxon>
        <taxon>Fagaceae</taxon>
        <taxon>Quercus</taxon>
    </lineage>
</organism>
<accession>A0AAW0K8T7</accession>
<name>A0AAW0K8T7_QUESU</name>
<feature type="domain" description="Bulb-type lectin" evidence="5">
    <location>
        <begin position="36"/>
        <end position="137"/>
    </location>
</feature>
<dbReference type="AlphaFoldDB" id="A0AAW0K8T7"/>
<evidence type="ECO:0000256" key="4">
    <source>
        <dbReference type="SAM" id="SignalP"/>
    </source>
</evidence>
<reference evidence="6 7" key="1">
    <citation type="journal article" date="2018" name="Sci. Data">
        <title>The draft genome sequence of cork oak.</title>
        <authorList>
            <person name="Ramos A.M."/>
            <person name="Usie A."/>
            <person name="Barbosa P."/>
            <person name="Barros P.M."/>
            <person name="Capote T."/>
            <person name="Chaves I."/>
            <person name="Simoes F."/>
            <person name="Abreu I."/>
            <person name="Carrasquinho I."/>
            <person name="Faro C."/>
            <person name="Guimaraes J.B."/>
            <person name="Mendonca D."/>
            <person name="Nobrega F."/>
            <person name="Rodrigues L."/>
            <person name="Saibo N.J.M."/>
            <person name="Varela M.C."/>
            <person name="Egas C."/>
            <person name="Matos J."/>
            <person name="Miguel C.M."/>
            <person name="Oliveira M.M."/>
            <person name="Ricardo C.P."/>
            <person name="Goncalves S."/>
        </authorList>
    </citation>
    <scope>NUCLEOTIDE SEQUENCE [LARGE SCALE GENOMIC DNA]</scope>
    <source>
        <strain evidence="7">cv. HL8</strain>
    </source>
</reference>